<evidence type="ECO:0000313" key="2">
    <source>
        <dbReference type="EMBL" id="MBT8765826.1"/>
    </source>
</evidence>
<feature type="chain" id="PRO_5046700433" evidence="1">
    <location>
        <begin position="21"/>
        <end position="83"/>
    </location>
</feature>
<name>A0ABS5XDR2_9GAMM</name>
<evidence type="ECO:0000256" key="1">
    <source>
        <dbReference type="SAM" id="SignalP"/>
    </source>
</evidence>
<reference evidence="2 3" key="1">
    <citation type="submission" date="2021-04" db="EMBL/GenBank/DDBJ databases">
        <title>Pseudomonas boanensis sp. nov., a bacterium isolated from river water used for household purposes in Boane District, Mozambique.</title>
        <authorList>
            <person name="Nicklasson M."/>
            <person name="Martin-Rodriguez A.J."/>
            <person name="Thorell K."/>
            <person name="Neves L."/>
            <person name="Mussagy A."/>
            <person name="Rydberg H.A."/>
            <person name="Hernroth B."/>
            <person name="Svensson-Stadler L."/>
            <person name="Sjoling A."/>
        </authorList>
    </citation>
    <scope>NUCLEOTIDE SEQUENCE [LARGE SCALE GENOMIC DNA]</scope>
    <source>
        <strain evidence="2 3">DB1</strain>
    </source>
</reference>
<sequence>MKAVIRASILSLLIPNFGAAAFSDIEIKQLDEINKSSTTQMNAAHLSLRKAISTAIEDNPEKIQLIIELDTAWRVMIEKKMPA</sequence>
<keyword evidence="1" id="KW-0732">Signal</keyword>
<proteinExistence type="predicted"/>
<organism evidence="2 3">
    <name type="scientific">Metapseudomonas boanensis</name>
    <dbReference type="NCBI Taxonomy" id="2822138"/>
    <lineage>
        <taxon>Bacteria</taxon>
        <taxon>Pseudomonadati</taxon>
        <taxon>Pseudomonadota</taxon>
        <taxon>Gammaproteobacteria</taxon>
        <taxon>Pseudomonadales</taxon>
        <taxon>Pseudomonadaceae</taxon>
        <taxon>Metapseudomonas</taxon>
    </lineage>
</organism>
<comment type="caution">
    <text evidence="2">The sequence shown here is derived from an EMBL/GenBank/DDBJ whole genome shotgun (WGS) entry which is preliminary data.</text>
</comment>
<protein>
    <submittedName>
        <fullName evidence="2">Uncharacterized protein</fullName>
    </submittedName>
</protein>
<feature type="signal peptide" evidence="1">
    <location>
        <begin position="1"/>
        <end position="20"/>
    </location>
</feature>
<dbReference type="RefSeq" id="WP_215372090.1">
    <property type="nucleotide sequence ID" value="NZ_JAGTIS010000002.1"/>
</dbReference>
<keyword evidence="3" id="KW-1185">Reference proteome</keyword>
<dbReference type="Proteomes" id="UP001519667">
    <property type="component" value="Unassembled WGS sequence"/>
</dbReference>
<gene>
    <name evidence="2" type="ORF">J7302_06735</name>
</gene>
<dbReference type="EMBL" id="JAGTIS010000002">
    <property type="protein sequence ID" value="MBT8765826.1"/>
    <property type="molecule type" value="Genomic_DNA"/>
</dbReference>
<accession>A0ABS5XDR2</accession>
<evidence type="ECO:0000313" key="3">
    <source>
        <dbReference type="Proteomes" id="UP001519667"/>
    </source>
</evidence>